<feature type="region of interest" description="Disordered" evidence="1">
    <location>
        <begin position="24"/>
        <end position="49"/>
    </location>
</feature>
<accession>A0A1M3TY13</accession>
<protein>
    <submittedName>
        <fullName evidence="2">Uncharacterized protein</fullName>
    </submittedName>
</protein>
<dbReference type="Proteomes" id="UP000184063">
    <property type="component" value="Unassembled WGS sequence"/>
</dbReference>
<dbReference type="VEuPathDB" id="FungiDB:ASPFODRAFT_38818"/>
<feature type="compositionally biased region" description="Basic and acidic residues" evidence="1">
    <location>
        <begin position="28"/>
        <end position="40"/>
    </location>
</feature>
<evidence type="ECO:0000313" key="3">
    <source>
        <dbReference type="Proteomes" id="UP000184063"/>
    </source>
</evidence>
<proteinExistence type="predicted"/>
<evidence type="ECO:0000313" key="2">
    <source>
        <dbReference type="EMBL" id="OJZ91683.1"/>
    </source>
</evidence>
<name>A0A1M3TY13_ASPLC</name>
<reference evidence="3" key="1">
    <citation type="journal article" date="2017" name="Genome Biol.">
        <title>Comparative genomics reveals high biological diversity and specific adaptations in the industrially and medically important fungal genus Aspergillus.</title>
        <authorList>
            <person name="de Vries R.P."/>
            <person name="Riley R."/>
            <person name="Wiebenga A."/>
            <person name="Aguilar-Osorio G."/>
            <person name="Amillis S."/>
            <person name="Uchima C.A."/>
            <person name="Anderluh G."/>
            <person name="Asadollahi M."/>
            <person name="Askin M."/>
            <person name="Barry K."/>
            <person name="Battaglia E."/>
            <person name="Bayram O."/>
            <person name="Benocci T."/>
            <person name="Braus-Stromeyer S.A."/>
            <person name="Caldana C."/>
            <person name="Canovas D."/>
            <person name="Cerqueira G.C."/>
            <person name="Chen F."/>
            <person name="Chen W."/>
            <person name="Choi C."/>
            <person name="Clum A."/>
            <person name="Dos Santos R.A."/>
            <person name="Damasio A.R."/>
            <person name="Diallinas G."/>
            <person name="Emri T."/>
            <person name="Fekete E."/>
            <person name="Flipphi M."/>
            <person name="Freyberg S."/>
            <person name="Gallo A."/>
            <person name="Gournas C."/>
            <person name="Habgood R."/>
            <person name="Hainaut M."/>
            <person name="Harispe M.L."/>
            <person name="Henrissat B."/>
            <person name="Hilden K.S."/>
            <person name="Hope R."/>
            <person name="Hossain A."/>
            <person name="Karabika E."/>
            <person name="Karaffa L."/>
            <person name="Karanyi Z."/>
            <person name="Krasevec N."/>
            <person name="Kuo A."/>
            <person name="Kusch H."/>
            <person name="LaButti K."/>
            <person name="Lagendijk E.L."/>
            <person name="Lapidus A."/>
            <person name="Levasseur A."/>
            <person name="Lindquist E."/>
            <person name="Lipzen A."/>
            <person name="Logrieco A.F."/>
            <person name="MacCabe A."/>
            <person name="Maekelae M.R."/>
            <person name="Malavazi I."/>
            <person name="Melin P."/>
            <person name="Meyer V."/>
            <person name="Mielnichuk N."/>
            <person name="Miskei M."/>
            <person name="Molnar A.P."/>
            <person name="Mule G."/>
            <person name="Ngan C.Y."/>
            <person name="Orejas M."/>
            <person name="Orosz E."/>
            <person name="Ouedraogo J.P."/>
            <person name="Overkamp K.M."/>
            <person name="Park H.-S."/>
            <person name="Perrone G."/>
            <person name="Piumi F."/>
            <person name="Punt P.J."/>
            <person name="Ram A.F."/>
            <person name="Ramon A."/>
            <person name="Rauscher S."/>
            <person name="Record E."/>
            <person name="Riano-Pachon D.M."/>
            <person name="Robert V."/>
            <person name="Roehrig J."/>
            <person name="Ruller R."/>
            <person name="Salamov A."/>
            <person name="Salih N.S."/>
            <person name="Samson R.A."/>
            <person name="Sandor E."/>
            <person name="Sanguinetti M."/>
            <person name="Schuetze T."/>
            <person name="Sepcic K."/>
            <person name="Shelest E."/>
            <person name="Sherlock G."/>
            <person name="Sophianopoulou V."/>
            <person name="Squina F.M."/>
            <person name="Sun H."/>
            <person name="Susca A."/>
            <person name="Todd R.B."/>
            <person name="Tsang A."/>
            <person name="Unkles S.E."/>
            <person name="van de Wiele N."/>
            <person name="van Rossen-Uffink D."/>
            <person name="Oliveira J.V."/>
            <person name="Vesth T.C."/>
            <person name="Visser J."/>
            <person name="Yu J.-H."/>
            <person name="Zhou M."/>
            <person name="Andersen M.R."/>
            <person name="Archer D.B."/>
            <person name="Baker S.E."/>
            <person name="Benoit I."/>
            <person name="Brakhage A.A."/>
            <person name="Braus G.H."/>
            <person name="Fischer R."/>
            <person name="Frisvad J.C."/>
            <person name="Goldman G.H."/>
            <person name="Houbraken J."/>
            <person name="Oakley B."/>
            <person name="Pocsi I."/>
            <person name="Scazzocchio C."/>
            <person name="Seiboth B."/>
            <person name="vanKuyk P.A."/>
            <person name="Wortman J."/>
            <person name="Dyer P.S."/>
            <person name="Grigoriev I.V."/>
        </authorList>
    </citation>
    <scope>NUCLEOTIDE SEQUENCE [LARGE SCALE GENOMIC DNA]</scope>
    <source>
        <strain evidence="3">CBS 106.47</strain>
    </source>
</reference>
<organism evidence="2 3">
    <name type="scientific">Aspergillus luchuensis (strain CBS 106.47)</name>
    <dbReference type="NCBI Taxonomy" id="1137211"/>
    <lineage>
        <taxon>Eukaryota</taxon>
        <taxon>Fungi</taxon>
        <taxon>Dikarya</taxon>
        <taxon>Ascomycota</taxon>
        <taxon>Pezizomycotina</taxon>
        <taxon>Eurotiomycetes</taxon>
        <taxon>Eurotiomycetidae</taxon>
        <taxon>Eurotiales</taxon>
        <taxon>Aspergillaceae</taxon>
        <taxon>Aspergillus</taxon>
        <taxon>Aspergillus subgen. Circumdati</taxon>
    </lineage>
</organism>
<evidence type="ECO:0000256" key="1">
    <source>
        <dbReference type="SAM" id="MobiDB-lite"/>
    </source>
</evidence>
<gene>
    <name evidence="2" type="ORF">ASPFODRAFT_38818</name>
</gene>
<dbReference type="AlphaFoldDB" id="A0A1M3TY13"/>
<dbReference type="EMBL" id="KV878236">
    <property type="protein sequence ID" value="OJZ91683.1"/>
    <property type="molecule type" value="Genomic_DNA"/>
</dbReference>
<sequence>MVGWVAARGDPVLFLGPVSASVSGPSRKAKEITEKGEHRPLPPPTRISGRMEMDWKNMVQSPQVILCRVDGDHLLPI</sequence>